<dbReference type="STRING" id="1486262.TM49_01485"/>
<accession>A0A0D5LKD0</accession>
<organism evidence="2 3">
    <name type="scientific">Martelella endophytica</name>
    <dbReference type="NCBI Taxonomy" id="1486262"/>
    <lineage>
        <taxon>Bacteria</taxon>
        <taxon>Pseudomonadati</taxon>
        <taxon>Pseudomonadota</taxon>
        <taxon>Alphaproteobacteria</taxon>
        <taxon>Hyphomicrobiales</taxon>
        <taxon>Aurantimonadaceae</taxon>
        <taxon>Martelella</taxon>
    </lineage>
</organism>
<dbReference type="KEGG" id="mey:TM49_01485"/>
<feature type="region of interest" description="Disordered" evidence="1">
    <location>
        <begin position="55"/>
        <end position="75"/>
    </location>
</feature>
<dbReference type="PATRIC" id="fig|1486262.3.peg.306"/>
<dbReference type="HOGENOM" id="CLU_2666790_0_0_5"/>
<sequence length="75" mass="8193">MKDFTTGTDAAHVFRETSASDTLTLDGTGDTGSLFNFMKDSMIVMSYDQEEWDAKIPSRPEGDMDATVAGSYTAR</sequence>
<dbReference type="RefSeq" id="WP_045679233.1">
    <property type="nucleotide sequence ID" value="NZ_CP010803.1"/>
</dbReference>
<evidence type="ECO:0000256" key="1">
    <source>
        <dbReference type="SAM" id="MobiDB-lite"/>
    </source>
</evidence>
<protein>
    <submittedName>
        <fullName evidence="2">Uncharacterized protein</fullName>
    </submittedName>
</protein>
<evidence type="ECO:0000313" key="2">
    <source>
        <dbReference type="EMBL" id="AJY44654.1"/>
    </source>
</evidence>
<name>A0A0D5LKD0_MAREN</name>
<evidence type="ECO:0000313" key="3">
    <source>
        <dbReference type="Proteomes" id="UP000032611"/>
    </source>
</evidence>
<reference evidence="2 3" key="1">
    <citation type="journal article" date="2015" name="Genome Announc.">
        <title>Complete genome sequence of Martelella endophytica YC6887, which has antifungal activity associated with a halophyte.</title>
        <authorList>
            <person name="Khan A."/>
            <person name="Khan H."/>
            <person name="Chung E.J."/>
            <person name="Hossain M.T."/>
            <person name="Chung Y.R."/>
        </authorList>
    </citation>
    <scope>NUCLEOTIDE SEQUENCE [LARGE SCALE GENOMIC DNA]</scope>
    <source>
        <strain evidence="2">YC6887</strain>
    </source>
</reference>
<proteinExistence type="predicted"/>
<dbReference type="Proteomes" id="UP000032611">
    <property type="component" value="Chromosome"/>
</dbReference>
<keyword evidence="3" id="KW-1185">Reference proteome</keyword>
<gene>
    <name evidence="2" type="ORF">TM49_01485</name>
</gene>
<dbReference type="EMBL" id="CP010803">
    <property type="protein sequence ID" value="AJY44654.1"/>
    <property type="molecule type" value="Genomic_DNA"/>
</dbReference>
<dbReference type="AlphaFoldDB" id="A0A0D5LKD0"/>